<proteinExistence type="predicted"/>
<keyword evidence="4" id="KW-1185">Reference proteome</keyword>
<dbReference type="InterPro" id="IPR006222">
    <property type="entry name" value="GCVT_N"/>
</dbReference>
<organism evidence="3 4">
    <name type="scientific">Stygiobacter electus</name>
    <dbReference type="NCBI Taxonomy" id="3032292"/>
    <lineage>
        <taxon>Bacteria</taxon>
        <taxon>Pseudomonadati</taxon>
        <taxon>Ignavibacteriota</taxon>
        <taxon>Ignavibacteria</taxon>
        <taxon>Ignavibacteriales</taxon>
        <taxon>Melioribacteraceae</taxon>
        <taxon>Stygiobacter</taxon>
    </lineage>
</organism>
<accession>A0AAE3P0T2</accession>
<dbReference type="RefSeq" id="WP_321534709.1">
    <property type="nucleotide sequence ID" value="NZ_JARGDL010000002.1"/>
</dbReference>
<dbReference type="SUPFAM" id="SSF103025">
    <property type="entry name" value="Folate-binding domain"/>
    <property type="match status" value="1"/>
</dbReference>
<comment type="caution">
    <text evidence="3">The sequence shown here is derived from an EMBL/GenBank/DDBJ whole genome shotgun (WGS) entry which is preliminary data.</text>
</comment>
<gene>
    <name evidence="3" type="ORF">P0M35_02165</name>
</gene>
<dbReference type="InterPro" id="IPR017703">
    <property type="entry name" value="YgfZ/GCV_T_CS"/>
</dbReference>
<sequence length="361" mass="42511">MYTENFNTVSFKDFIQNKLPNSKILNGTFDFYSSFEDEKNTVKNGVGLRITENPTYIRLTGKDTIDFLHRISTNRIKEIQENQKVNTLFLNEKGKFIARSTFVNYNNEYYLISDPDADHRLFNWINKYIIMEEIKTENIQDKFSLFEFIGPQTFSFLTLLIGDELSKVNEIDFKRFDVDGFTFYLFYTKENNEKAIYKILIEKSKTIEFYQYLDSIKSVFDLNLIGEIAYDYFRIKNLIPKFPNEINSESNPHEVNLIHEIDFKKGCYIGQEVIARLDTYDKVQRKLVKAELKNPLNKISDLNILDDENVSIGKITTSHLELFPEFLCLVKKSLLNGNQKFYVNVEKQKNELLISQEQNSK</sequence>
<name>A0AAE3P0T2_9BACT</name>
<evidence type="ECO:0000259" key="2">
    <source>
        <dbReference type="Pfam" id="PF01571"/>
    </source>
</evidence>
<dbReference type="NCBIfam" id="TIGR03317">
    <property type="entry name" value="ygfZ_signature"/>
    <property type="match status" value="1"/>
</dbReference>
<feature type="domain" description="GCVT N-terminal" evidence="2">
    <location>
        <begin position="33"/>
        <end position="265"/>
    </location>
</feature>
<protein>
    <recommendedName>
        <fullName evidence="2">GCVT N-terminal domain-containing protein</fullName>
    </recommendedName>
</protein>
<dbReference type="Pfam" id="PF01571">
    <property type="entry name" value="GCV_T"/>
    <property type="match status" value="1"/>
</dbReference>
<evidence type="ECO:0000256" key="1">
    <source>
        <dbReference type="ARBA" id="ARBA00022946"/>
    </source>
</evidence>
<dbReference type="InterPro" id="IPR027266">
    <property type="entry name" value="TrmE/GcvT-like"/>
</dbReference>
<dbReference type="Gene3D" id="3.30.1360.120">
    <property type="entry name" value="Probable tRNA modification gtpase trme, domain 1"/>
    <property type="match status" value="1"/>
</dbReference>
<dbReference type="PANTHER" id="PTHR22602:SF0">
    <property type="entry name" value="TRANSFERASE CAF17, MITOCHONDRIAL-RELATED"/>
    <property type="match status" value="1"/>
</dbReference>
<evidence type="ECO:0000313" key="3">
    <source>
        <dbReference type="EMBL" id="MDF1610943.1"/>
    </source>
</evidence>
<dbReference type="EMBL" id="JARGDL010000002">
    <property type="protein sequence ID" value="MDF1610943.1"/>
    <property type="molecule type" value="Genomic_DNA"/>
</dbReference>
<dbReference type="GO" id="GO:0016226">
    <property type="term" value="P:iron-sulfur cluster assembly"/>
    <property type="evidence" value="ECO:0007669"/>
    <property type="project" value="TreeGrafter"/>
</dbReference>
<dbReference type="InterPro" id="IPR045179">
    <property type="entry name" value="YgfZ/GcvT"/>
</dbReference>
<keyword evidence="1" id="KW-0809">Transit peptide</keyword>
<dbReference type="PANTHER" id="PTHR22602">
    <property type="entry name" value="TRANSFERASE CAF17, MITOCHONDRIAL-RELATED"/>
    <property type="match status" value="1"/>
</dbReference>
<evidence type="ECO:0000313" key="4">
    <source>
        <dbReference type="Proteomes" id="UP001221302"/>
    </source>
</evidence>
<dbReference type="Proteomes" id="UP001221302">
    <property type="component" value="Unassembled WGS sequence"/>
</dbReference>
<dbReference type="AlphaFoldDB" id="A0AAE3P0T2"/>
<reference evidence="3" key="1">
    <citation type="submission" date="2023-03" db="EMBL/GenBank/DDBJ databases">
        <title>Stygiobacter electus gen. nov., sp. nov., facultatively anaerobic thermotolerant bacterium of the class Ignavibacteria from a well of Yessentuki mineral water deposit.</title>
        <authorList>
            <person name="Podosokorskaya O.A."/>
            <person name="Elcheninov A.G."/>
            <person name="Petrova N.F."/>
            <person name="Zavarzina D.G."/>
            <person name="Kublanov I.V."/>
            <person name="Merkel A.Y."/>
        </authorList>
    </citation>
    <scope>NUCLEOTIDE SEQUENCE</scope>
    <source>
        <strain evidence="3">09-Me</strain>
    </source>
</reference>